<keyword evidence="2" id="KW-1185">Reference proteome</keyword>
<dbReference type="AlphaFoldDB" id="G7W736"/>
<evidence type="ECO:0000313" key="1">
    <source>
        <dbReference type="EMBL" id="AET70544.1"/>
    </source>
</evidence>
<name>G7W736_DESOD</name>
<accession>G7W736</accession>
<organism evidence="1 2">
    <name type="scientific">Desulfosporosinus orientis (strain ATCC 19365 / DSM 765 / NCIMB 8382 / VKM B-1628 / Singapore I)</name>
    <name type="common">Desulfotomaculum orientis</name>
    <dbReference type="NCBI Taxonomy" id="768706"/>
    <lineage>
        <taxon>Bacteria</taxon>
        <taxon>Bacillati</taxon>
        <taxon>Bacillota</taxon>
        <taxon>Clostridia</taxon>
        <taxon>Eubacteriales</taxon>
        <taxon>Desulfitobacteriaceae</taxon>
        <taxon>Desulfosporosinus</taxon>
    </lineage>
</organism>
<evidence type="ECO:0000313" key="2">
    <source>
        <dbReference type="Proteomes" id="UP000006346"/>
    </source>
</evidence>
<reference evidence="2" key="1">
    <citation type="submission" date="2011-11" db="EMBL/GenBank/DDBJ databases">
        <title>Complete sequence of Desulfosporosinus orientis DSM 765.</title>
        <authorList>
            <person name="Lucas S."/>
            <person name="Han J."/>
            <person name="Lapidus A."/>
            <person name="Cheng J.-F."/>
            <person name="Goodwin L."/>
            <person name="Pitluck S."/>
            <person name="Peters L."/>
            <person name="Ovchinnikova G."/>
            <person name="Teshima H."/>
            <person name="Detter J.C."/>
            <person name="Han C."/>
            <person name="Tapia R."/>
            <person name="Land M."/>
            <person name="Hauser L."/>
            <person name="Kyrpides N."/>
            <person name="Ivanova N."/>
            <person name="Pagani I."/>
            <person name="Pester M."/>
            <person name="Spring S."/>
            <person name="Ollivier B."/>
            <person name="Rattei T."/>
            <person name="Klenk H.-P."/>
            <person name="Wagner M."/>
            <person name="Loy A."/>
            <person name="Woyke T."/>
        </authorList>
    </citation>
    <scope>NUCLEOTIDE SEQUENCE [LARGE SCALE GENOMIC DNA]</scope>
    <source>
        <strain evidence="2">ATCC 19365 / DSM 765 / NCIMB 8382 / VKM B-1628</strain>
    </source>
</reference>
<sequence>MKQFINRKDELNYLKDVCGYDCQFLQPGNLFIPL</sequence>
<protein>
    <submittedName>
        <fullName evidence="1">Uncharacterized protein</fullName>
    </submittedName>
</protein>
<dbReference type="KEGG" id="dor:Desor_5155"/>
<dbReference type="HOGENOM" id="CLU_3373410_0_0_9"/>
<dbReference type="Proteomes" id="UP000006346">
    <property type="component" value="Chromosome"/>
</dbReference>
<dbReference type="PATRIC" id="fig|768706.3.peg.5251"/>
<gene>
    <name evidence="1" type="ordered locus">Desor_5155</name>
</gene>
<dbReference type="EMBL" id="CP003108">
    <property type="protein sequence ID" value="AET70544.1"/>
    <property type="molecule type" value="Genomic_DNA"/>
</dbReference>
<dbReference type="STRING" id="768706.Desor_5155"/>
<proteinExistence type="predicted"/>
<reference evidence="1 2" key="2">
    <citation type="journal article" date="2012" name="J. Bacteriol.">
        <title>Complete genome sequences of Desulfosporosinus orientis DSM765T, Desulfosporosinus youngiae DSM17734T, Desulfosporosinus meridiei DSM13257T, and Desulfosporosinus acidiphilus DSM22704T.</title>
        <authorList>
            <person name="Pester M."/>
            <person name="Brambilla E."/>
            <person name="Alazard D."/>
            <person name="Rattei T."/>
            <person name="Weinmaier T."/>
            <person name="Han J."/>
            <person name="Lucas S."/>
            <person name="Lapidus A."/>
            <person name="Cheng J.F."/>
            <person name="Goodwin L."/>
            <person name="Pitluck S."/>
            <person name="Peters L."/>
            <person name="Ovchinnikova G."/>
            <person name="Teshima H."/>
            <person name="Detter J.C."/>
            <person name="Han C.S."/>
            <person name="Tapia R."/>
            <person name="Land M.L."/>
            <person name="Hauser L."/>
            <person name="Kyrpides N.C."/>
            <person name="Ivanova N.N."/>
            <person name="Pagani I."/>
            <person name="Huntmann M."/>
            <person name="Wei C.L."/>
            <person name="Davenport K.W."/>
            <person name="Daligault H."/>
            <person name="Chain P.S."/>
            <person name="Chen A."/>
            <person name="Mavromatis K."/>
            <person name="Markowitz V."/>
            <person name="Szeto E."/>
            <person name="Mikhailova N."/>
            <person name="Pati A."/>
            <person name="Wagner M."/>
            <person name="Woyke T."/>
            <person name="Ollivier B."/>
            <person name="Klenk H.P."/>
            <person name="Spring S."/>
            <person name="Loy A."/>
        </authorList>
    </citation>
    <scope>NUCLEOTIDE SEQUENCE [LARGE SCALE GENOMIC DNA]</scope>
    <source>
        <strain evidence="2">ATCC 19365 / DSM 765 / NCIMB 8382 / VKM B-1628</strain>
    </source>
</reference>